<evidence type="ECO:0000256" key="2">
    <source>
        <dbReference type="ARBA" id="ARBA00016956"/>
    </source>
</evidence>
<dbReference type="InterPro" id="IPR001816">
    <property type="entry name" value="Transl_elong_EFTs/EF1B"/>
</dbReference>
<comment type="caution">
    <text evidence="10">The sequence shown here is derived from an EMBL/GenBank/DDBJ whole genome shotgun (WGS) entry which is preliminary data.</text>
</comment>
<comment type="function">
    <text evidence="6 7">Associates with the EF-Tu.GDP complex and induces the exchange of GDP to GTP. It remains bound to the aminoacyl-tRNA.EF-Tu.GTP complex up to the GTP hydrolysis stage on the ribosome.</text>
</comment>
<name>A0A1V2N878_9HYPH</name>
<dbReference type="PANTHER" id="PTHR11741:SF0">
    <property type="entry name" value="ELONGATION FACTOR TS, MITOCHONDRIAL"/>
    <property type="match status" value="1"/>
</dbReference>
<dbReference type="PROSITE" id="PS01127">
    <property type="entry name" value="EF_TS_2"/>
    <property type="match status" value="1"/>
</dbReference>
<protein>
    <recommendedName>
        <fullName evidence="2 6">Elongation factor Ts</fullName>
        <shortName evidence="6">EF-Ts</shortName>
    </recommendedName>
</protein>
<evidence type="ECO:0000256" key="5">
    <source>
        <dbReference type="ARBA" id="ARBA00022917"/>
    </source>
</evidence>
<dbReference type="FunFam" id="1.10.8.10:FF:000001">
    <property type="entry name" value="Elongation factor Ts"/>
    <property type="match status" value="1"/>
</dbReference>
<accession>A0A1V2N878</accession>
<keyword evidence="3 6" id="KW-0963">Cytoplasm</keyword>
<sequence>MGTISAVAVKNLREKTGAGIMDCKNALAEAKGDSELAIDILRTKGSLAANKKLGRTTLEGLIGIAHDGYEKAAIVEVNVETDSLANNADFQGLVSNIVKVAVSTDGTLKNILAVPFDSTGIIVEDQIKHYIAITGECIKLNRSGLLSVSEGVVSPYIHSSLSKGLGSIGVLVALQSSAKDKKKLSAIGEQIALHVALASPSVISVQMLDSSIVANKRAYYMTETLNSGKSGNVVEKIVDGKMQKFFKECVLLHQDFVVEPSKTISDFLKESEKLVDAPIEIIGMLHFVVGSEIEEDSGS</sequence>
<organism evidence="10 11">
    <name type="scientific">Candidatus Liberibacter solanacearum</name>
    <dbReference type="NCBI Taxonomy" id="556287"/>
    <lineage>
        <taxon>Bacteria</taxon>
        <taxon>Pseudomonadati</taxon>
        <taxon>Pseudomonadota</taxon>
        <taxon>Alphaproteobacteria</taxon>
        <taxon>Hyphomicrobiales</taxon>
        <taxon>Rhizobiaceae</taxon>
        <taxon>Liberibacter</taxon>
    </lineage>
</organism>
<keyword evidence="4 6" id="KW-0251">Elongation factor</keyword>
<comment type="subcellular location">
    <subcellularLocation>
        <location evidence="6 8">Cytoplasm</location>
    </subcellularLocation>
</comment>
<evidence type="ECO:0000256" key="7">
    <source>
        <dbReference type="RuleBase" id="RU000642"/>
    </source>
</evidence>
<dbReference type="PANTHER" id="PTHR11741">
    <property type="entry name" value="ELONGATION FACTOR TS"/>
    <property type="match status" value="1"/>
</dbReference>
<evidence type="ECO:0000256" key="4">
    <source>
        <dbReference type="ARBA" id="ARBA00022768"/>
    </source>
</evidence>
<dbReference type="InterPro" id="IPR009060">
    <property type="entry name" value="UBA-like_sf"/>
</dbReference>
<dbReference type="HAMAP" id="MF_00050">
    <property type="entry name" value="EF_Ts"/>
    <property type="match status" value="1"/>
</dbReference>
<dbReference type="SUPFAM" id="SSF54713">
    <property type="entry name" value="Elongation factor Ts (EF-Ts), dimerisation domain"/>
    <property type="match status" value="1"/>
</dbReference>
<proteinExistence type="inferred from homology"/>
<evidence type="ECO:0000256" key="1">
    <source>
        <dbReference type="ARBA" id="ARBA00005532"/>
    </source>
</evidence>
<dbReference type="PROSITE" id="PS01126">
    <property type="entry name" value="EF_TS_1"/>
    <property type="match status" value="1"/>
</dbReference>
<dbReference type="GO" id="GO:0003746">
    <property type="term" value="F:translation elongation factor activity"/>
    <property type="evidence" value="ECO:0007669"/>
    <property type="project" value="UniProtKB-UniRule"/>
</dbReference>
<evidence type="ECO:0000313" key="11">
    <source>
        <dbReference type="Proteomes" id="UP000189542"/>
    </source>
</evidence>
<dbReference type="InterPro" id="IPR018101">
    <property type="entry name" value="Transl_elong_Ts_CS"/>
</dbReference>
<keyword evidence="5 6" id="KW-0648">Protein biosynthesis</keyword>
<dbReference type="Pfam" id="PF00889">
    <property type="entry name" value="EF_TS"/>
    <property type="match status" value="1"/>
</dbReference>
<evidence type="ECO:0000313" key="10">
    <source>
        <dbReference type="EMBL" id="ONI59894.1"/>
    </source>
</evidence>
<evidence type="ECO:0000256" key="3">
    <source>
        <dbReference type="ARBA" id="ARBA00022490"/>
    </source>
</evidence>
<dbReference type="NCBIfam" id="TIGR00116">
    <property type="entry name" value="tsf"/>
    <property type="match status" value="1"/>
</dbReference>
<dbReference type="CDD" id="cd14275">
    <property type="entry name" value="UBA_EF-Ts"/>
    <property type="match status" value="1"/>
</dbReference>
<dbReference type="OrthoDB" id="9808348at2"/>
<evidence type="ECO:0000256" key="8">
    <source>
        <dbReference type="RuleBase" id="RU000643"/>
    </source>
</evidence>
<feature type="domain" description="Translation elongation factor EFTs/EF1B dimerisation" evidence="9">
    <location>
        <begin position="72"/>
        <end position="290"/>
    </location>
</feature>
<dbReference type="Gene3D" id="1.10.8.10">
    <property type="entry name" value="DNA helicase RuvA subunit, C-terminal domain"/>
    <property type="match status" value="1"/>
</dbReference>
<dbReference type="GO" id="GO:0005737">
    <property type="term" value="C:cytoplasm"/>
    <property type="evidence" value="ECO:0007669"/>
    <property type="project" value="UniProtKB-SubCell"/>
</dbReference>
<dbReference type="RefSeq" id="WP_076969400.1">
    <property type="nucleotide sequence ID" value="NZ_LVWB01000009.1"/>
</dbReference>
<dbReference type="InterPro" id="IPR014039">
    <property type="entry name" value="Transl_elong_EFTs/EF1B_dimer"/>
</dbReference>
<reference evidence="10 11" key="1">
    <citation type="journal article" date="2017" name="PLoS ONE">
        <title>Genomic sequence of 'Candidatus Liberibacter solanacearum' haplotype C and its comparison with haplotype A and B genomes.</title>
        <authorList>
            <person name="Wang J."/>
            <person name="Haapalainen M."/>
            <person name="Schott T."/>
            <person name="Thompson S.M."/>
            <person name="Smith G.R."/>
            <person name="Nissinen A.I."/>
            <person name="Pirhonen M."/>
        </authorList>
    </citation>
    <scope>NUCLEOTIDE SEQUENCE [LARGE SCALE GENOMIC DNA]</scope>
    <source>
        <strain evidence="10 11">FIN111</strain>
    </source>
</reference>
<evidence type="ECO:0000259" key="9">
    <source>
        <dbReference type="Pfam" id="PF00889"/>
    </source>
</evidence>
<dbReference type="Gene3D" id="1.10.286.20">
    <property type="match status" value="1"/>
</dbReference>
<dbReference type="Gene3D" id="3.30.479.20">
    <property type="entry name" value="Elongation factor Ts, dimerisation domain"/>
    <property type="match status" value="2"/>
</dbReference>
<gene>
    <name evidence="6" type="primary">tsf</name>
    <name evidence="10" type="ORF">AYO25_02720</name>
</gene>
<evidence type="ECO:0000256" key="6">
    <source>
        <dbReference type="HAMAP-Rule" id="MF_00050"/>
    </source>
</evidence>
<comment type="caution">
    <text evidence="6">Lacks conserved residue(s) required for the propagation of feature annotation.</text>
</comment>
<dbReference type="AlphaFoldDB" id="A0A1V2N878"/>
<dbReference type="SUPFAM" id="SSF46934">
    <property type="entry name" value="UBA-like"/>
    <property type="match status" value="1"/>
</dbReference>
<dbReference type="Proteomes" id="UP000189542">
    <property type="component" value="Unassembled WGS sequence"/>
</dbReference>
<comment type="similarity">
    <text evidence="1 6 7">Belongs to the EF-Ts family.</text>
</comment>
<dbReference type="EMBL" id="LVWB01000009">
    <property type="protein sequence ID" value="ONI59894.1"/>
    <property type="molecule type" value="Genomic_DNA"/>
</dbReference>
<dbReference type="InterPro" id="IPR036402">
    <property type="entry name" value="EF-Ts_dimer_sf"/>
</dbReference>